<organism evidence="1 2">
    <name type="scientific">Luteimonas gilva</name>
    <dbReference type="NCBI Taxonomy" id="2572684"/>
    <lineage>
        <taxon>Bacteria</taxon>
        <taxon>Pseudomonadati</taxon>
        <taxon>Pseudomonadota</taxon>
        <taxon>Gammaproteobacteria</taxon>
        <taxon>Lysobacterales</taxon>
        <taxon>Lysobacteraceae</taxon>
        <taxon>Luteimonas</taxon>
    </lineage>
</organism>
<reference evidence="1 2" key="1">
    <citation type="submission" date="2019-04" db="EMBL/GenBank/DDBJ databases">
        <title>Reference strain of H23.</title>
        <authorList>
            <person name="Luo X."/>
        </authorList>
    </citation>
    <scope>NUCLEOTIDE SEQUENCE [LARGE SCALE GENOMIC DNA]</scope>
    <source>
        <strain evidence="1 2">H23</strain>
    </source>
</reference>
<dbReference type="EMBL" id="SZUA01000002">
    <property type="protein sequence ID" value="TKR30088.1"/>
    <property type="molecule type" value="Genomic_DNA"/>
</dbReference>
<evidence type="ECO:0000313" key="1">
    <source>
        <dbReference type="EMBL" id="TKR30088.1"/>
    </source>
</evidence>
<dbReference type="PANTHER" id="PTHR38471:SF2">
    <property type="entry name" value="FOUR HELIX BUNDLE PROTEIN"/>
    <property type="match status" value="1"/>
</dbReference>
<dbReference type="InterPro" id="IPR036583">
    <property type="entry name" value="23S_rRNA_IVS_sf"/>
</dbReference>
<dbReference type="CDD" id="cd16377">
    <property type="entry name" value="23S_rRNA_IVP_like"/>
    <property type="match status" value="1"/>
</dbReference>
<keyword evidence="2" id="KW-1185">Reference proteome</keyword>
<comment type="caution">
    <text evidence="1">The sequence shown here is derived from an EMBL/GenBank/DDBJ whole genome shotgun (WGS) entry which is preliminary data.</text>
</comment>
<dbReference type="SUPFAM" id="SSF158446">
    <property type="entry name" value="IVS-encoded protein-like"/>
    <property type="match status" value="1"/>
</dbReference>
<name>A0A4U5JNY9_9GAMM</name>
<dbReference type="Gene3D" id="1.20.1440.60">
    <property type="entry name" value="23S rRNA-intervening sequence"/>
    <property type="match status" value="1"/>
</dbReference>
<sequence>MNYRNAVVWNKAMQLAESVCRQSTSLPSVERFGIRLQITRAAISVPSNIAEGWTRESRKEKRQFLAIAHGSLSELHTQLLLCLKLGWLTERSLADAMSLIVEISKMLTSLRRQLRHTPTNS</sequence>
<protein>
    <submittedName>
        <fullName evidence="1">Four helix bundle protein</fullName>
    </submittedName>
</protein>
<dbReference type="NCBIfam" id="TIGR02436">
    <property type="entry name" value="four helix bundle protein"/>
    <property type="match status" value="1"/>
</dbReference>
<dbReference type="Proteomes" id="UP000308707">
    <property type="component" value="Unassembled WGS sequence"/>
</dbReference>
<dbReference type="AlphaFoldDB" id="A0A4U5JNY9"/>
<dbReference type="Pfam" id="PF05635">
    <property type="entry name" value="23S_rRNA_IVP"/>
    <property type="match status" value="1"/>
</dbReference>
<dbReference type="InterPro" id="IPR012657">
    <property type="entry name" value="23S_rRNA-intervening_sequence"/>
</dbReference>
<accession>A0A4U5JNY9</accession>
<gene>
    <name evidence="1" type="ORF">FCE95_08055</name>
</gene>
<dbReference type="PANTHER" id="PTHR38471">
    <property type="entry name" value="FOUR HELIX BUNDLE PROTEIN"/>
    <property type="match status" value="1"/>
</dbReference>
<evidence type="ECO:0000313" key="2">
    <source>
        <dbReference type="Proteomes" id="UP000308707"/>
    </source>
</evidence>
<proteinExistence type="predicted"/>